<dbReference type="Pfam" id="PF04844">
    <property type="entry name" value="Ovate"/>
    <property type="match status" value="1"/>
</dbReference>
<dbReference type="PANTHER" id="PTHR33057">
    <property type="entry name" value="TRANSCRIPTION REPRESSOR OFP7-RELATED"/>
    <property type="match status" value="1"/>
</dbReference>
<feature type="compositionally biased region" description="Polar residues" evidence="7">
    <location>
        <begin position="79"/>
        <end position="92"/>
    </location>
</feature>
<reference evidence="9" key="1">
    <citation type="journal article" date="2023" name="Nat. Commun.">
        <title>Diploid and tetraploid genomes of Acorus and the evolution of monocots.</title>
        <authorList>
            <person name="Ma L."/>
            <person name="Liu K.W."/>
            <person name="Li Z."/>
            <person name="Hsiao Y.Y."/>
            <person name="Qi Y."/>
            <person name="Fu T."/>
            <person name="Tang G.D."/>
            <person name="Zhang D."/>
            <person name="Sun W.H."/>
            <person name="Liu D.K."/>
            <person name="Li Y."/>
            <person name="Chen G.Z."/>
            <person name="Liu X.D."/>
            <person name="Liao X.Y."/>
            <person name="Jiang Y.T."/>
            <person name="Yu X."/>
            <person name="Hao Y."/>
            <person name="Huang J."/>
            <person name="Zhao X.W."/>
            <person name="Ke S."/>
            <person name="Chen Y.Y."/>
            <person name="Wu W.L."/>
            <person name="Hsu J.L."/>
            <person name="Lin Y.F."/>
            <person name="Huang M.D."/>
            <person name="Li C.Y."/>
            <person name="Huang L."/>
            <person name="Wang Z.W."/>
            <person name="Zhao X."/>
            <person name="Zhong W.Y."/>
            <person name="Peng D.H."/>
            <person name="Ahmad S."/>
            <person name="Lan S."/>
            <person name="Zhang J.S."/>
            <person name="Tsai W.C."/>
            <person name="Van de Peer Y."/>
            <person name="Liu Z.J."/>
        </authorList>
    </citation>
    <scope>NUCLEOTIDE SEQUENCE</scope>
    <source>
        <strain evidence="9">SCP</strain>
    </source>
</reference>
<dbReference type="PROSITE" id="PS51754">
    <property type="entry name" value="OVATE"/>
    <property type="match status" value="1"/>
</dbReference>
<comment type="function">
    <text evidence="6">Transcriptional repressor that regulates multiple aspects of plant growth and development.</text>
</comment>
<keyword evidence="4 6" id="KW-0804">Transcription</keyword>
<organism evidence="9 10">
    <name type="scientific">Acorus gramineus</name>
    <name type="common">Dwarf sweet flag</name>
    <dbReference type="NCBI Taxonomy" id="55184"/>
    <lineage>
        <taxon>Eukaryota</taxon>
        <taxon>Viridiplantae</taxon>
        <taxon>Streptophyta</taxon>
        <taxon>Embryophyta</taxon>
        <taxon>Tracheophyta</taxon>
        <taxon>Spermatophyta</taxon>
        <taxon>Magnoliopsida</taxon>
        <taxon>Liliopsida</taxon>
        <taxon>Acoraceae</taxon>
        <taxon>Acorus</taxon>
    </lineage>
</organism>
<feature type="domain" description="OVATE" evidence="8">
    <location>
        <begin position="153"/>
        <end position="212"/>
    </location>
</feature>
<feature type="compositionally biased region" description="Low complexity" evidence="7">
    <location>
        <begin position="56"/>
        <end position="65"/>
    </location>
</feature>
<keyword evidence="2 6" id="KW-0678">Repressor</keyword>
<keyword evidence="10" id="KW-1185">Reference proteome</keyword>
<dbReference type="PANTHER" id="PTHR33057:SF218">
    <property type="entry name" value="TRANSCRIPTION REPRESSOR"/>
    <property type="match status" value="1"/>
</dbReference>
<keyword evidence="5 6" id="KW-0539">Nucleus</keyword>
<dbReference type="AlphaFoldDB" id="A0AAV9AF23"/>
<proteinExistence type="predicted"/>
<evidence type="ECO:0000256" key="3">
    <source>
        <dbReference type="ARBA" id="ARBA00023015"/>
    </source>
</evidence>
<protein>
    <recommendedName>
        <fullName evidence="6">Transcription repressor</fullName>
    </recommendedName>
    <alternativeName>
        <fullName evidence="6">Ovate family protein</fullName>
    </alternativeName>
</protein>
<gene>
    <name evidence="9" type="ORF">QJS04_geneDACA011572</name>
</gene>
<feature type="region of interest" description="Disordered" evidence="7">
    <location>
        <begin position="56"/>
        <end position="106"/>
    </location>
</feature>
<dbReference type="InterPro" id="IPR006458">
    <property type="entry name" value="Ovate_C"/>
</dbReference>
<evidence type="ECO:0000256" key="5">
    <source>
        <dbReference type="ARBA" id="ARBA00023242"/>
    </source>
</evidence>
<comment type="subcellular location">
    <subcellularLocation>
        <location evidence="1 6">Nucleus</location>
    </subcellularLocation>
</comment>
<evidence type="ECO:0000256" key="1">
    <source>
        <dbReference type="ARBA" id="ARBA00004123"/>
    </source>
</evidence>
<evidence type="ECO:0000256" key="7">
    <source>
        <dbReference type="SAM" id="MobiDB-lite"/>
    </source>
</evidence>
<dbReference type="GO" id="GO:0005634">
    <property type="term" value="C:nucleus"/>
    <property type="evidence" value="ECO:0007669"/>
    <property type="project" value="UniProtKB-SubCell"/>
</dbReference>
<sequence>MGGKPKLKSSMKAIQEALFSLRPSAPKPLTWACGAQQSKTHSFREVYSSFNSIYYTSTSSSSSSSPHIIEDEEEDAKNSAVNCTSTSASSTAEDPPPPPPLKDSISKKRFFFSPCTTKSIMDEARPASEGKPDLGVEEIEVSEMGFGKDTVLMAMASDDPYLDFKASMEEMVEAHGLREWSCLQELLHCYLRLNDRRTHRAIVLAFVDLLMSQFDKEGIHNEGFFALSPQFSVCLDELGGLNGRFE</sequence>
<evidence type="ECO:0000256" key="2">
    <source>
        <dbReference type="ARBA" id="ARBA00022491"/>
    </source>
</evidence>
<evidence type="ECO:0000259" key="8">
    <source>
        <dbReference type="PROSITE" id="PS51754"/>
    </source>
</evidence>
<evidence type="ECO:0000313" key="9">
    <source>
        <dbReference type="EMBL" id="KAK1262741.1"/>
    </source>
</evidence>
<comment type="caution">
    <text evidence="9">The sequence shown here is derived from an EMBL/GenBank/DDBJ whole genome shotgun (WGS) entry which is preliminary data.</text>
</comment>
<evidence type="ECO:0000313" key="10">
    <source>
        <dbReference type="Proteomes" id="UP001179952"/>
    </source>
</evidence>
<dbReference type="GO" id="GO:0045892">
    <property type="term" value="P:negative regulation of DNA-templated transcription"/>
    <property type="evidence" value="ECO:0007669"/>
    <property type="project" value="UniProtKB-UniRule"/>
</dbReference>
<accession>A0AAV9AF23</accession>
<keyword evidence="3 6" id="KW-0805">Transcription regulation</keyword>
<name>A0AAV9AF23_ACOGR</name>
<dbReference type="EMBL" id="JAUJYN010000010">
    <property type="protein sequence ID" value="KAK1262741.1"/>
    <property type="molecule type" value="Genomic_DNA"/>
</dbReference>
<reference evidence="9" key="2">
    <citation type="submission" date="2023-06" db="EMBL/GenBank/DDBJ databases">
        <authorList>
            <person name="Ma L."/>
            <person name="Liu K.-W."/>
            <person name="Li Z."/>
            <person name="Hsiao Y.-Y."/>
            <person name="Qi Y."/>
            <person name="Fu T."/>
            <person name="Tang G."/>
            <person name="Zhang D."/>
            <person name="Sun W.-H."/>
            <person name="Liu D.-K."/>
            <person name="Li Y."/>
            <person name="Chen G.-Z."/>
            <person name="Liu X.-D."/>
            <person name="Liao X.-Y."/>
            <person name="Jiang Y.-T."/>
            <person name="Yu X."/>
            <person name="Hao Y."/>
            <person name="Huang J."/>
            <person name="Zhao X.-W."/>
            <person name="Ke S."/>
            <person name="Chen Y.-Y."/>
            <person name="Wu W.-L."/>
            <person name="Hsu J.-L."/>
            <person name="Lin Y.-F."/>
            <person name="Huang M.-D."/>
            <person name="Li C.-Y."/>
            <person name="Huang L."/>
            <person name="Wang Z.-W."/>
            <person name="Zhao X."/>
            <person name="Zhong W.-Y."/>
            <person name="Peng D.-H."/>
            <person name="Ahmad S."/>
            <person name="Lan S."/>
            <person name="Zhang J.-S."/>
            <person name="Tsai W.-C."/>
            <person name="Van De Peer Y."/>
            <person name="Liu Z.-J."/>
        </authorList>
    </citation>
    <scope>NUCLEOTIDE SEQUENCE</scope>
    <source>
        <strain evidence="9">SCP</strain>
        <tissue evidence="9">Leaves</tissue>
    </source>
</reference>
<dbReference type="NCBIfam" id="TIGR01568">
    <property type="entry name" value="A_thal_3678"/>
    <property type="match status" value="1"/>
</dbReference>
<evidence type="ECO:0000256" key="4">
    <source>
        <dbReference type="ARBA" id="ARBA00023163"/>
    </source>
</evidence>
<evidence type="ECO:0000256" key="6">
    <source>
        <dbReference type="RuleBase" id="RU367028"/>
    </source>
</evidence>
<dbReference type="Proteomes" id="UP001179952">
    <property type="component" value="Unassembled WGS sequence"/>
</dbReference>
<dbReference type="InterPro" id="IPR038933">
    <property type="entry name" value="Ovate"/>
</dbReference>